<dbReference type="PANTHER" id="PTHR31992">
    <property type="entry name" value="DOF ZINC FINGER PROTEIN DOF1.4-RELATED"/>
    <property type="match status" value="1"/>
</dbReference>
<keyword evidence="3 9" id="KW-0862">Zinc</keyword>
<evidence type="ECO:0000259" key="11">
    <source>
        <dbReference type="PROSITE" id="PS50884"/>
    </source>
</evidence>
<dbReference type="InterPro" id="IPR045174">
    <property type="entry name" value="Dof"/>
</dbReference>
<gene>
    <name evidence="12" type="ORF">Cni_G23948</name>
</gene>
<evidence type="ECO:0000256" key="2">
    <source>
        <dbReference type="ARBA" id="ARBA00022771"/>
    </source>
</evidence>
<evidence type="ECO:0000256" key="8">
    <source>
        <dbReference type="PROSITE-ProRule" id="PRU00071"/>
    </source>
</evidence>
<feature type="region of interest" description="Disordered" evidence="10">
    <location>
        <begin position="50"/>
        <end position="79"/>
    </location>
</feature>
<dbReference type="InterPro" id="IPR003851">
    <property type="entry name" value="Znf_Dof"/>
</dbReference>
<dbReference type="GO" id="GO:0003677">
    <property type="term" value="F:DNA binding"/>
    <property type="evidence" value="ECO:0007669"/>
    <property type="project" value="UniProtKB-UniRule"/>
</dbReference>
<evidence type="ECO:0000256" key="6">
    <source>
        <dbReference type="ARBA" id="ARBA00023163"/>
    </source>
</evidence>
<dbReference type="PROSITE" id="PS50884">
    <property type="entry name" value="ZF_DOF_2"/>
    <property type="match status" value="1"/>
</dbReference>
<evidence type="ECO:0000256" key="7">
    <source>
        <dbReference type="ARBA" id="ARBA00023242"/>
    </source>
</evidence>
<keyword evidence="4 9" id="KW-0805">Transcription regulation</keyword>
<sequence>MLCNGREKEWAQMMGERLLIAAKSNNTTTACSGSGSGSNKNNSMIHANSAASNNEAARVAEKPPAQDHHPQPPPPPALRCPRCDSSNTKFCYYNNYSLSQPRHFCKACKRYWTRGGTLRNVPVGGGCRKNKRTKKPPAAGTAAAVTPHPSISSLSAQRAAAVSSHLDAAAIYALQTAVSSSDMSLALPIMANGVQIPPASASAFDLPPPHLGVLGLELSASSNLQQRDNEYHLGELQPLPAPVSSAAMSLFSDYQLYGSSLFSSSLLSSAIKQPKQVEDYQVLLPFDELQAPDQMSGSINGMTKEVKLEHGQTNNNIINSCIEWQIPVDNSLDNFAPAATMYWN</sequence>
<evidence type="ECO:0000313" key="12">
    <source>
        <dbReference type="EMBL" id="WOL15167.1"/>
    </source>
</evidence>
<accession>A0AAQ3L1G8</accession>
<dbReference type="GO" id="GO:0003700">
    <property type="term" value="F:DNA-binding transcription factor activity"/>
    <property type="evidence" value="ECO:0007669"/>
    <property type="project" value="UniProtKB-UniRule"/>
</dbReference>
<dbReference type="PROSITE" id="PS01361">
    <property type="entry name" value="ZF_DOF_1"/>
    <property type="match status" value="1"/>
</dbReference>
<name>A0AAQ3L1G8_9LILI</name>
<feature type="compositionally biased region" description="Low complexity" evidence="10">
    <location>
        <begin position="136"/>
        <end position="146"/>
    </location>
</feature>
<keyword evidence="2 8" id="KW-0863">Zinc-finger</keyword>
<comment type="function">
    <text evidence="9">Transcription factor that binds specifically to a 5'-AA[AG]G-3' consensus core sequence.</text>
</comment>
<proteinExistence type="predicted"/>
<keyword evidence="7 8" id="KW-0539">Nucleus</keyword>
<dbReference type="PANTHER" id="PTHR31992:SF141">
    <property type="entry name" value="DOF ZINC FINGER PROTEIN DOF1.4"/>
    <property type="match status" value="1"/>
</dbReference>
<evidence type="ECO:0000256" key="9">
    <source>
        <dbReference type="RuleBase" id="RU369094"/>
    </source>
</evidence>
<dbReference type="EMBL" id="CP136896">
    <property type="protein sequence ID" value="WOL15167.1"/>
    <property type="molecule type" value="Genomic_DNA"/>
</dbReference>
<keyword evidence="13" id="KW-1185">Reference proteome</keyword>
<dbReference type="GO" id="GO:0008270">
    <property type="term" value="F:zinc ion binding"/>
    <property type="evidence" value="ECO:0007669"/>
    <property type="project" value="UniProtKB-KW"/>
</dbReference>
<organism evidence="12 13">
    <name type="scientific">Canna indica</name>
    <name type="common">Indian-shot</name>
    <dbReference type="NCBI Taxonomy" id="4628"/>
    <lineage>
        <taxon>Eukaryota</taxon>
        <taxon>Viridiplantae</taxon>
        <taxon>Streptophyta</taxon>
        <taxon>Embryophyta</taxon>
        <taxon>Tracheophyta</taxon>
        <taxon>Spermatophyta</taxon>
        <taxon>Magnoliopsida</taxon>
        <taxon>Liliopsida</taxon>
        <taxon>Zingiberales</taxon>
        <taxon>Cannaceae</taxon>
        <taxon>Canna</taxon>
    </lineage>
</organism>
<dbReference type="Pfam" id="PF02701">
    <property type="entry name" value="Zn_ribbon_Dof"/>
    <property type="match status" value="1"/>
</dbReference>
<evidence type="ECO:0000256" key="5">
    <source>
        <dbReference type="ARBA" id="ARBA00023125"/>
    </source>
</evidence>
<keyword evidence="1 9" id="KW-0479">Metal-binding</keyword>
<evidence type="ECO:0000256" key="10">
    <source>
        <dbReference type="SAM" id="MobiDB-lite"/>
    </source>
</evidence>
<feature type="region of interest" description="Disordered" evidence="10">
    <location>
        <begin position="126"/>
        <end position="146"/>
    </location>
</feature>
<dbReference type="GO" id="GO:0005634">
    <property type="term" value="C:nucleus"/>
    <property type="evidence" value="ECO:0007669"/>
    <property type="project" value="UniProtKB-SubCell"/>
</dbReference>
<comment type="subcellular location">
    <subcellularLocation>
        <location evidence="8 9">Nucleus</location>
    </subcellularLocation>
</comment>
<keyword evidence="6 9" id="KW-0804">Transcription</keyword>
<evidence type="ECO:0000256" key="3">
    <source>
        <dbReference type="ARBA" id="ARBA00022833"/>
    </source>
</evidence>
<dbReference type="Proteomes" id="UP001327560">
    <property type="component" value="Chromosome 7"/>
</dbReference>
<evidence type="ECO:0000256" key="1">
    <source>
        <dbReference type="ARBA" id="ARBA00022723"/>
    </source>
</evidence>
<protein>
    <recommendedName>
        <fullName evidence="9">Dof zinc finger protein</fullName>
    </recommendedName>
</protein>
<feature type="compositionally biased region" description="Basic and acidic residues" evidence="10">
    <location>
        <begin position="58"/>
        <end position="70"/>
    </location>
</feature>
<keyword evidence="5 8" id="KW-0238">DNA-binding</keyword>
<feature type="domain" description="Dof-type" evidence="11">
    <location>
        <begin position="78"/>
        <end position="132"/>
    </location>
</feature>
<evidence type="ECO:0000256" key="4">
    <source>
        <dbReference type="ARBA" id="ARBA00023015"/>
    </source>
</evidence>
<dbReference type="AlphaFoldDB" id="A0AAQ3L1G8"/>
<evidence type="ECO:0000313" key="13">
    <source>
        <dbReference type="Proteomes" id="UP001327560"/>
    </source>
</evidence>
<reference evidence="12 13" key="1">
    <citation type="submission" date="2023-10" db="EMBL/GenBank/DDBJ databases">
        <title>Chromosome-scale genome assembly provides insights into flower coloration mechanisms of Canna indica.</title>
        <authorList>
            <person name="Li C."/>
        </authorList>
    </citation>
    <scope>NUCLEOTIDE SEQUENCE [LARGE SCALE GENOMIC DNA]</scope>
    <source>
        <tissue evidence="12">Flower</tissue>
    </source>
</reference>